<feature type="region of interest" description="Disordered" evidence="1">
    <location>
        <begin position="135"/>
        <end position="215"/>
    </location>
</feature>
<feature type="compositionally biased region" description="Basic and acidic residues" evidence="1">
    <location>
        <begin position="202"/>
        <end position="215"/>
    </location>
</feature>
<feature type="region of interest" description="Disordered" evidence="1">
    <location>
        <begin position="449"/>
        <end position="469"/>
    </location>
</feature>
<name>A0A4Z1SYP6_GIAMU</name>
<keyword evidence="3" id="KW-1185">Reference proteome</keyword>
<feature type="compositionally biased region" description="Basic residues" evidence="1">
    <location>
        <begin position="56"/>
        <end position="66"/>
    </location>
</feature>
<evidence type="ECO:0000313" key="3">
    <source>
        <dbReference type="Proteomes" id="UP000315496"/>
    </source>
</evidence>
<protein>
    <submittedName>
        <fullName evidence="2">Uncharacterized protein</fullName>
    </submittedName>
</protein>
<gene>
    <name evidence="2" type="ORF">GMRT_10320</name>
</gene>
<dbReference type="AlphaFoldDB" id="A0A4Z1SYP6"/>
<reference evidence="2 3" key="1">
    <citation type="submission" date="2019-05" db="EMBL/GenBank/DDBJ databases">
        <title>The compact genome of Giardia muris reveals important steps in the evolution of intestinal protozoan parasites.</title>
        <authorList>
            <person name="Xu F."/>
            <person name="Jimenez-Gonzalez A."/>
            <person name="Einarsson E."/>
            <person name="Astvaldsson A."/>
            <person name="Peirasmaki D."/>
            <person name="Eckmann L."/>
            <person name="Andersson J.O."/>
            <person name="Svard S.G."/>
            <person name="Jerlstrom-Hultqvist J."/>
        </authorList>
    </citation>
    <scope>NUCLEOTIDE SEQUENCE [LARGE SCALE GENOMIC DNA]</scope>
    <source>
        <strain evidence="2 3">Roberts-Thomson</strain>
    </source>
</reference>
<feature type="compositionally biased region" description="Low complexity" evidence="1">
    <location>
        <begin position="136"/>
        <end position="147"/>
    </location>
</feature>
<feature type="region of interest" description="Disordered" evidence="1">
    <location>
        <begin position="55"/>
        <end position="114"/>
    </location>
</feature>
<proteinExistence type="predicted"/>
<sequence>MRRGPSASSPQLGELLYSWGEARRQQRANRRNALGGTAAYRIGFTETMINNLFPARHSRTSGRHRSEKGQRGQGGDRSSAPDTLSVAGRPLSQQASEPPSQPSIPVEITSSPTGSLASHAPLLVGAVHTPGRRDSLALSPSLGPLSPTACTSGPRRAVLRASPSMPSTEMHARSFKGGGSLSLRSSNSRDEEDSTTPPPELVPERRFTAPSKPRELMNDRHGYRLGSLHFAAQQTSQFRTENFHPRDMRRDLLMTADDDLYRCFCARLIELARHSPKKSFTSQAPLSDEELLDLGYTVATLRQELEGLTTDELEEFACTLAMRRSGRNTGASRTCIARPASADDHQELQRTLSRAYGVAQQQFDKLEGYNHKVCKSSPAGELTDEQLLALCNRKAQILSQPVLSVRPITAPREAEYHGPLPTPGTSAVTNKLYRSSLASGVTCRKDRIYTNPLKPNTAPPGARKGNPRPKTCTCGEAPILDLNDSHLALPTGDYCALSPAISPSPSPKCTDRKRIDAGGNFEYLLQNLKEERPLSSAMDRQSAPPEVEEVSPAIPRLTHGRRCMMCGRPEVSPPIAGNDRCCLGCSVLLRGSGRNRDLLIAKYHE</sequence>
<evidence type="ECO:0000256" key="1">
    <source>
        <dbReference type="SAM" id="MobiDB-lite"/>
    </source>
</evidence>
<accession>A0A4Z1SYP6</accession>
<evidence type="ECO:0000313" key="2">
    <source>
        <dbReference type="EMBL" id="TNJ29895.1"/>
    </source>
</evidence>
<comment type="caution">
    <text evidence="2">The sequence shown here is derived from an EMBL/GenBank/DDBJ whole genome shotgun (WGS) entry which is preliminary data.</text>
</comment>
<organism evidence="2 3">
    <name type="scientific">Giardia muris</name>
    <dbReference type="NCBI Taxonomy" id="5742"/>
    <lineage>
        <taxon>Eukaryota</taxon>
        <taxon>Metamonada</taxon>
        <taxon>Diplomonadida</taxon>
        <taxon>Hexamitidae</taxon>
        <taxon>Giardiinae</taxon>
        <taxon>Giardia</taxon>
    </lineage>
</organism>
<dbReference type="VEuPathDB" id="GiardiaDB:GMRT_10320"/>
<dbReference type="EMBL" id="VDLU01000001">
    <property type="protein sequence ID" value="TNJ29895.1"/>
    <property type="molecule type" value="Genomic_DNA"/>
</dbReference>
<dbReference type="Proteomes" id="UP000315496">
    <property type="component" value="Chromosome 1"/>
</dbReference>